<evidence type="ECO:0000313" key="2">
    <source>
        <dbReference type="EMBL" id="KAF8874880.1"/>
    </source>
</evidence>
<dbReference type="Proteomes" id="UP000724874">
    <property type="component" value="Unassembled WGS sequence"/>
</dbReference>
<dbReference type="EMBL" id="JADNYJ010000206">
    <property type="protein sequence ID" value="KAF8874880.1"/>
    <property type="molecule type" value="Genomic_DNA"/>
</dbReference>
<gene>
    <name evidence="2" type="ORF">CPB84DRAFT_559307</name>
</gene>
<evidence type="ECO:0000256" key="1">
    <source>
        <dbReference type="SAM" id="Phobius"/>
    </source>
</evidence>
<keyword evidence="1" id="KW-0472">Membrane</keyword>
<name>A0A9P5TFL6_GYMJU</name>
<dbReference type="OrthoDB" id="3153758at2759"/>
<dbReference type="AlphaFoldDB" id="A0A9P5TFL6"/>
<keyword evidence="3" id="KW-1185">Reference proteome</keyword>
<proteinExistence type="predicted"/>
<keyword evidence="1" id="KW-0812">Transmembrane</keyword>
<feature type="transmembrane region" description="Helical" evidence="1">
    <location>
        <begin position="31"/>
        <end position="56"/>
    </location>
</feature>
<accession>A0A9P5TFL6</accession>
<reference evidence="2" key="1">
    <citation type="submission" date="2020-11" db="EMBL/GenBank/DDBJ databases">
        <authorList>
            <consortium name="DOE Joint Genome Institute"/>
            <person name="Ahrendt S."/>
            <person name="Riley R."/>
            <person name="Andreopoulos W."/>
            <person name="LaButti K."/>
            <person name="Pangilinan J."/>
            <person name="Ruiz-duenas F.J."/>
            <person name="Barrasa J.M."/>
            <person name="Sanchez-Garcia M."/>
            <person name="Camarero S."/>
            <person name="Miyauchi S."/>
            <person name="Serrano A."/>
            <person name="Linde D."/>
            <person name="Babiker R."/>
            <person name="Drula E."/>
            <person name="Ayuso-Fernandez I."/>
            <person name="Pacheco R."/>
            <person name="Padilla G."/>
            <person name="Ferreira P."/>
            <person name="Barriuso J."/>
            <person name="Kellner H."/>
            <person name="Castanera R."/>
            <person name="Alfaro M."/>
            <person name="Ramirez L."/>
            <person name="Pisabarro A.G."/>
            <person name="Kuo A."/>
            <person name="Tritt A."/>
            <person name="Lipzen A."/>
            <person name="He G."/>
            <person name="Yan M."/>
            <person name="Ng V."/>
            <person name="Cullen D."/>
            <person name="Martin F."/>
            <person name="Rosso M.-N."/>
            <person name="Henrissat B."/>
            <person name="Hibbett D."/>
            <person name="Martinez A.T."/>
            <person name="Grigoriev I.V."/>
        </authorList>
    </citation>
    <scope>NUCLEOTIDE SEQUENCE</scope>
    <source>
        <strain evidence="2">AH 44721</strain>
    </source>
</reference>
<protein>
    <submittedName>
        <fullName evidence="2">Uncharacterized protein</fullName>
    </submittedName>
</protein>
<evidence type="ECO:0000313" key="3">
    <source>
        <dbReference type="Proteomes" id="UP000724874"/>
    </source>
</evidence>
<comment type="caution">
    <text evidence="2">The sequence shown here is derived from an EMBL/GenBank/DDBJ whole genome shotgun (WGS) entry which is preliminary data.</text>
</comment>
<keyword evidence="1" id="KW-1133">Transmembrane helix</keyword>
<organism evidence="2 3">
    <name type="scientific">Gymnopilus junonius</name>
    <name type="common">Spectacular rustgill mushroom</name>
    <name type="synonym">Gymnopilus spectabilis subsp. junonius</name>
    <dbReference type="NCBI Taxonomy" id="109634"/>
    <lineage>
        <taxon>Eukaryota</taxon>
        <taxon>Fungi</taxon>
        <taxon>Dikarya</taxon>
        <taxon>Basidiomycota</taxon>
        <taxon>Agaricomycotina</taxon>
        <taxon>Agaricomycetes</taxon>
        <taxon>Agaricomycetidae</taxon>
        <taxon>Agaricales</taxon>
        <taxon>Agaricineae</taxon>
        <taxon>Hymenogastraceae</taxon>
        <taxon>Gymnopilus</taxon>
    </lineage>
</organism>
<sequence length="248" mass="27789">MALCTSYKHLCQDREVLKWSNTVRHPPRNRVFLYLLLVGILFLLATPSILAAAFLVTSHLPNEVFSHLMGYWLPGVTFSTYHAHGSIQDVAWEGLKGGEHCLRYATREYTAKLVGQSDGQDMMKLCKDVPVQIHGRTLFTDFCQDLGFGRGVWGFWVVDFEEPDCETTWGKFIDLGCNASLCNESPVRCFESHLEHLQAGSNWQIMCTTTPADIAGHHFSTPVNCYNSANTGTYGVWDIVDSSCGEII</sequence>